<dbReference type="InterPro" id="IPR036890">
    <property type="entry name" value="HATPase_C_sf"/>
</dbReference>
<dbReference type="RefSeq" id="WP_130540455.1">
    <property type="nucleotide sequence ID" value="NZ_CP042431.1"/>
</dbReference>
<feature type="transmembrane region" description="Helical" evidence="1">
    <location>
        <begin position="256"/>
        <end position="273"/>
    </location>
</feature>
<dbReference type="InterPro" id="IPR050640">
    <property type="entry name" value="Bact_2-comp_sensor_kinase"/>
</dbReference>
<feature type="transmembrane region" description="Helical" evidence="1">
    <location>
        <begin position="346"/>
        <end position="371"/>
    </location>
</feature>
<evidence type="ECO:0000256" key="2">
    <source>
        <dbReference type="SAM" id="SignalP"/>
    </source>
</evidence>
<dbReference type="PANTHER" id="PTHR34220:SF7">
    <property type="entry name" value="SENSOR HISTIDINE KINASE YPDA"/>
    <property type="match status" value="1"/>
</dbReference>
<evidence type="ECO:0000313" key="6">
    <source>
        <dbReference type="Proteomes" id="UP000293874"/>
    </source>
</evidence>
<protein>
    <submittedName>
        <fullName evidence="5">7TMR-DISM extracellular protein 2</fullName>
    </submittedName>
</protein>
<keyword evidence="2" id="KW-0732">Signal</keyword>
<accession>A0A4Q7N571</accession>
<dbReference type="InterPro" id="IPR011623">
    <property type="entry name" value="7TMR_DISM_rcpt_extracell_dom1"/>
</dbReference>
<dbReference type="GO" id="GO:0016020">
    <property type="term" value="C:membrane"/>
    <property type="evidence" value="ECO:0007669"/>
    <property type="project" value="InterPro"/>
</dbReference>
<keyword evidence="1" id="KW-1133">Transmembrane helix</keyword>
<gene>
    <name evidence="5" type="ORF">EV199_2019</name>
</gene>
<evidence type="ECO:0000259" key="3">
    <source>
        <dbReference type="Pfam" id="PF06580"/>
    </source>
</evidence>
<feature type="signal peptide" evidence="2">
    <location>
        <begin position="1"/>
        <end position="23"/>
    </location>
</feature>
<comment type="caution">
    <text evidence="5">The sequence shown here is derived from an EMBL/GenBank/DDBJ whole genome shotgun (WGS) entry which is preliminary data.</text>
</comment>
<dbReference type="PANTHER" id="PTHR34220">
    <property type="entry name" value="SENSOR HISTIDINE KINASE YPDA"/>
    <property type="match status" value="1"/>
</dbReference>
<reference evidence="5 6" key="1">
    <citation type="submission" date="2019-02" db="EMBL/GenBank/DDBJ databases">
        <title>Genomic Encyclopedia of Type Strains, Phase IV (KMG-IV): sequencing the most valuable type-strain genomes for metagenomic binning, comparative biology and taxonomic classification.</title>
        <authorList>
            <person name="Goeker M."/>
        </authorList>
    </citation>
    <scope>NUCLEOTIDE SEQUENCE [LARGE SCALE GENOMIC DNA]</scope>
    <source>
        <strain evidence="5 6">DSM 18116</strain>
    </source>
</reference>
<feature type="transmembrane region" description="Helical" evidence="1">
    <location>
        <begin position="219"/>
        <end position="236"/>
    </location>
</feature>
<dbReference type="GO" id="GO:0000155">
    <property type="term" value="F:phosphorelay sensor kinase activity"/>
    <property type="evidence" value="ECO:0007669"/>
    <property type="project" value="InterPro"/>
</dbReference>
<feature type="transmembrane region" description="Helical" evidence="1">
    <location>
        <begin position="383"/>
        <end position="403"/>
    </location>
</feature>
<dbReference type="Gene3D" id="3.30.565.10">
    <property type="entry name" value="Histidine kinase-like ATPase, C-terminal domain"/>
    <property type="match status" value="1"/>
</dbReference>
<feature type="domain" description="7TM-DISM receptor extracellular" evidence="4">
    <location>
        <begin position="192"/>
        <end position="404"/>
    </location>
</feature>
<keyword evidence="6" id="KW-1185">Reference proteome</keyword>
<feature type="transmembrane region" description="Helical" evidence="1">
    <location>
        <begin position="322"/>
        <end position="339"/>
    </location>
</feature>
<organism evidence="5 6">
    <name type="scientific">Pseudobacter ginsenosidimutans</name>
    <dbReference type="NCBI Taxonomy" id="661488"/>
    <lineage>
        <taxon>Bacteria</taxon>
        <taxon>Pseudomonadati</taxon>
        <taxon>Bacteroidota</taxon>
        <taxon>Chitinophagia</taxon>
        <taxon>Chitinophagales</taxon>
        <taxon>Chitinophagaceae</taxon>
        <taxon>Pseudobacter</taxon>
    </lineage>
</organism>
<dbReference type="Pfam" id="PF07695">
    <property type="entry name" value="7TMR-DISM_7TM"/>
    <property type="match status" value="1"/>
</dbReference>
<name>A0A4Q7N571_9BACT</name>
<dbReference type="Pfam" id="PF06580">
    <property type="entry name" value="His_kinase"/>
    <property type="match status" value="1"/>
</dbReference>
<dbReference type="EMBL" id="SGXA01000001">
    <property type="protein sequence ID" value="RZS76140.1"/>
    <property type="molecule type" value="Genomic_DNA"/>
</dbReference>
<dbReference type="AlphaFoldDB" id="A0A4Q7N571"/>
<proteinExistence type="predicted"/>
<evidence type="ECO:0000259" key="4">
    <source>
        <dbReference type="Pfam" id="PF07695"/>
    </source>
</evidence>
<feature type="chain" id="PRO_5020871407" evidence="2">
    <location>
        <begin position="24"/>
        <end position="668"/>
    </location>
</feature>
<sequence>MVIRRFLTLLAGWLVCIHCSAQTAIVFNGQPAKEQALNITGQTFFYEDLSGDTLSFAEIIKQPFIPLPAERLKPFIASRPLIVNWLKFRVSNTSATDTVSLVFNCNFHAFVHLYEDSSNGVATSSLVALRETLAREPDQPVVVPPGTTNTYYVRIIEKIEYLMPLAAELFTPGLYQQMTIKGKNDGNYLFLFMSMATGCLLFMTIFAAYQYWLTKDKAFLYYAAYVLCASAVWLIIADHRFNLHLFDVYKDRPHILVSSGIAFFYALFIAHILELPHRFPGQWKILKALLWLIVLETLVEISDNLSGRFLFSSNLYYLQLMHIPNLLINAYLIWLLVIVKSPFRKYLLAGMLSLFLFLFVISRFVFSISGLSPQITAFVNFPPFWGILGVVAEAICFALALAYRSKRIQDEKNKLQEGYTNQLKTELEKQASEMEQQHRLLEHQKLHQMETAFEKKLAETEMIALRAQMNPHFIFNCLNSIKLYTLENDSETASSYLTTFSRLIRLVLDNSRSEKVTLQNEIETIRLYIELEVMRFKNKVSYDIRIDENIDTAYIEIPPLLLQPYIENAIWHGLMHKEEGGKVIITLSQPHGQSLHAEIVDNGIGREMAALYKSKSIIKHKSFGVKMTNERLQIINQLYNIQARIEITDLKNNHGIGCGTKVSIDIPI</sequence>
<dbReference type="Proteomes" id="UP000293874">
    <property type="component" value="Unassembled WGS sequence"/>
</dbReference>
<feature type="transmembrane region" description="Helical" evidence="1">
    <location>
        <begin position="188"/>
        <end position="212"/>
    </location>
</feature>
<evidence type="ECO:0000313" key="5">
    <source>
        <dbReference type="EMBL" id="RZS76140.1"/>
    </source>
</evidence>
<evidence type="ECO:0000256" key="1">
    <source>
        <dbReference type="SAM" id="Phobius"/>
    </source>
</evidence>
<dbReference type="SUPFAM" id="SSF55874">
    <property type="entry name" value="ATPase domain of HSP90 chaperone/DNA topoisomerase II/histidine kinase"/>
    <property type="match status" value="1"/>
</dbReference>
<keyword evidence="1" id="KW-0472">Membrane</keyword>
<dbReference type="InterPro" id="IPR010559">
    <property type="entry name" value="Sig_transdc_His_kin_internal"/>
</dbReference>
<feature type="domain" description="Signal transduction histidine kinase internal region" evidence="3">
    <location>
        <begin position="461"/>
        <end position="539"/>
    </location>
</feature>
<dbReference type="OrthoDB" id="607947at2"/>
<keyword evidence="1" id="KW-0812">Transmembrane</keyword>